<dbReference type="CDD" id="cd09887">
    <property type="entry name" value="NGN_Arch"/>
    <property type="match status" value="1"/>
</dbReference>
<keyword evidence="2 4" id="KW-0805">Transcription regulation</keyword>
<dbReference type="GO" id="GO:0003746">
    <property type="term" value="F:translation elongation factor activity"/>
    <property type="evidence" value="ECO:0007669"/>
    <property type="project" value="UniProtKB-KW"/>
</dbReference>
<dbReference type="Pfam" id="PF00467">
    <property type="entry name" value="KOW"/>
    <property type="match status" value="1"/>
</dbReference>
<name>A0ABD4Z6K9_9CREN</name>
<dbReference type="RefSeq" id="WP_285273513.1">
    <property type="nucleotide sequence ID" value="NZ_JASNVW010000002.1"/>
</dbReference>
<dbReference type="Proteomes" id="UP001529235">
    <property type="component" value="Unassembled WGS sequence"/>
</dbReference>
<evidence type="ECO:0000256" key="4">
    <source>
        <dbReference type="HAMAP-Rule" id="MF_00950"/>
    </source>
</evidence>
<comment type="caution">
    <text evidence="8">The sequence shown here is derived from an EMBL/GenBank/DDBJ whole genome shotgun (WGS) entry which is preliminary data.</text>
</comment>
<gene>
    <name evidence="4" type="primary">spt5</name>
    <name evidence="8" type="ORF">QPL79_04060</name>
</gene>
<dbReference type="CDD" id="cd06091">
    <property type="entry name" value="KOW_NusG"/>
    <property type="match status" value="1"/>
</dbReference>
<dbReference type="SUPFAM" id="SSF50104">
    <property type="entry name" value="Translation proteins SH3-like domain"/>
    <property type="match status" value="1"/>
</dbReference>
<accession>A0ABD4Z6K9</accession>
<dbReference type="InterPro" id="IPR006645">
    <property type="entry name" value="NGN-like_dom"/>
</dbReference>
<evidence type="ECO:0000256" key="5">
    <source>
        <dbReference type="NCBIfam" id="TIGR00405"/>
    </source>
</evidence>
<dbReference type="SMART" id="SM00739">
    <property type="entry name" value="KOW"/>
    <property type="match status" value="1"/>
</dbReference>
<dbReference type="InterPro" id="IPR005824">
    <property type="entry name" value="KOW"/>
</dbReference>
<protein>
    <recommendedName>
        <fullName evidence="4 5">Transcription elongation factor Spt5</fullName>
    </recommendedName>
</protein>
<dbReference type="InterPro" id="IPR011590">
    <property type="entry name" value="Spt5_arc"/>
</dbReference>
<dbReference type="AlphaFoldDB" id="A0ABD4Z6K9"/>
<dbReference type="Gene3D" id="3.30.70.940">
    <property type="entry name" value="NusG, N-terminal domain"/>
    <property type="match status" value="1"/>
</dbReference>
<dbReference type="InterPro" id="IPR008991">
    <property type="entry name" value="Translation_prot_SH3-like_sf"/>
</dbReference>
<keyword evidence="8" id="KW-0648">Protein biosynthesis</keyword>
<dbReference type="SMART" id="SM00738">
    <property type="entry name" value="NGN"/>
    <property type="match status" value="1"/>
</dbReference>
<evidence type="ECO:0000313" key="8">
    <source>
        <dbReference type="EMBL" id="MDK6028530.1"/>
    </source>
</evidence>
<dbReference type="GO" id="GO:0006355">
    <property type="term" value="P:regulation of DNA-templated transcription"/>
    <property type="evidence" value="ECO:0007669"/>
    <property type="project" value="UniProtKB-UniRule"/>
</dbReference>
<comment type="subunit">
    <text evidence="4">Heterodimer composed of Spt4 and Spt5. Interacts with RNA polymerase (RNAP).</text>
</comment>
<dbReference type="NCBIfam" id="TIGR00405">
    <property type="entry name" value="KOW_elon_Spt5"/>
    <property type="match status" value="1"/>
</dbReference>
<comment type="function">
    <text evidence="4">Stimulates transcription elongation.</text>
</comment>
<proteinExistence type="inferred from homology"/>
<evidence type="ECO:0000256" key="2">
    <source>
        <dbReference type="ARBA" id="ARBA00023015"/>
    </source>
</evidence>
<organism evidence="8 9">
    <name type="scientific">Ignisphaera cupida</name>
    <dbReference type="NCBI Taxonomy" id="3050454"/>
    <lineage>
        <taxon>Archaea</taxon>
        <taxon>Thermoproteota</taxon>
        <taxon>Thermoprotei</taxon>
        <taxon>Desulfurococcales</taxon>
        <taxon>Desulfurococcaceae</taxon>
        <taxon>Ignisphaera</taxon>
    </lineage>
</organism>
<dbReference type="InterPro" id="IPR036735">
    <property type="entry name" value="NGN_dom_sf"/>
</dbReference>
<keyword evidence="8" id="KW-0251">Elongation factor</keyword>
<evidence type="ECO:0000256" key="3">
    <source>
        <dbReference type="ARBA" id="ARBA00023163"/>
    </source>
</evidence>
<dbReference type="InterPro" id="IPR005100">
    <property type="entry name" value="NGN-domain"/>
</dbReference>
<dbReference type="EMBL" id="JASNVW010000002">
    <property type="protein sequence ID" value="MDK6028530.1"/>
    <property type="molecule type" value="Genomic_DNA"/>
</dbReference>
<dbReference type="InterPro" id="IPR014722">
    <property type="entry name" value="Rib_uL2_dom2"/>
</dbReference>
<dbReference type="HAMAP" id="MF_00950">
    <property type="entry name" value="Spt5_arch"/>
    <property type="match status" value="1"/>
</dbReference>
<comment type="similarity">
    <text evidence="1">Belongs to the SPT5 family.</text>
</comment>
<feature type="domain" description="KOW" evidence="7">
    <location>
        <begin position="112"/>
        <end position="139"/>
    </location>
</feature>
<sequence>MLEKERQDKDIQKQESDVSITRQSTFFAVRTTAGQELNVLLMLEVRAKTLDLPIYSIVSLPNLKGYVVMETPGLHVVYEAIRGLKHVKGRASGTLKWEDLESLLKPKPLIDMLKEGEEVEIIAGPFRGMKARVVSVDKVKNEVSLNVLEASYPLTITVPVDYIRLAKRE</sequence>
<evidence type="ECO:0000256" key="1">
    <source>
        <dbReference type="ARBA" id="ARBA00006956"/>
    </source>
</evidence>
<dbReference type="Pfam" id="PF03439">
    <property type="entry name" value="Spt5-NGN"/>
    <property type="match status" value="1"/>
</dbReference>
<comment type="similarity">
    <text evidence="4">Belongs to the archaeal Spt5 family.</text>
</comment>
<evidence type="ECO:0000259" key="7">
    <source>
        <dbReference type="SMART" id="SM00739"/>
    </source>
</evidence>
<keyword evidence="3 4" id="KW-0804">Transcription</keyword>
<evidence type="ECO:0000259" key="6">
    <source>
        <dbReference type="SMART" id="SM00738"/>
    </source>
</evidence>
<feature type="domain" description="NusG-like N-terminal" evidence="6">
    <location>
        <begin position="23"/>
        <end position="107"/>
    </location>
</feature>
<keyword evidence="9" id="KW-1185">Reference proteome</keyword>
<reference evidence="8 9" key="1">
    <citation type="submission" date="2023-05" db="EMBL/GenBank/DDBJ databases">
        <title>A new hyperthermophilic archaea 'Ignisphaera cupida' sp. nov. and description of the family 'Ignisphaeraceae' fam. nov.</title>
        <authorList>
            <person name="Podosokorskaya O.A."/>
            <person name="Elcheninov A.G."/>
            <person name="Klukina A."/>
            <person name="Merkel A.Y."/>
        </authorList>
    </citation>
    <scope>NUCLEOTIDE SEQUENCE [LARGE SCALE GENOMIC DNA]</scope>
    <source>
        <strain evidence="8 9">4213-co</strain>
    </source>
</reference>
<evidence type="ECO:0000313" key="9">
    <source>
        <dbReference type="Proteomes" id="UP001529235"/>
    </source>
</evidence>
<dbReference type="Gene3D" id="2.30.30.30">
    <property type="match status" value="1"/>
</dbReference>